<evidence type="ECO:0000313" key="2">
    <source>
        <dbReference type="Proteomes" id="UP000010296"/>
    </source>
</evidence>
<accession>E6LI57</accession>
<evidence type="ECO:0008006" key="3">
    <source>
        <dbReference type="Google" id="ProtNLM"/>
    </source>
</evidence>
<dbReference type="eggNOG" id="COG4333">
    <property type="taxonomic scope" value="Bacteria"/>
</dbReference>
<evidence type="ECO:0000313" key="1">
    <source>
        <dbReference type="EMBL" id="EFU73119.1"/>
    </source>
</evidence>
<dbReference type="HOGENOM" id="CLU_132371_0_0_9"/>
<keyword evidence="2" id="KW-1185">Reference proteome</keyword>
<dbReference type="InterPro" id="IPR012441">
    <property type="entry name" value="DUF1643"/>
</dbReference>
<dbReference type="RefSeq" id="WP_007209058.1">
    <property type="nucleotide sequence ID" value="NZ_GL622241.1"/>
</dbReference>
<dbReference type="Proteomes" id="UP000010296">
    <property type="component" value="Unassembled WGS sequence"/>
</dbReference>
<proteinExistence type="predicted"/>
<dbReference type="Pfam" id="PF07799">
    <property type="entry name" value="DUF1643"/>
    <property type="match status" value="1"/>
</dbReference>
<comment type="caution">
    <text evidence="1">The sequence shown here is derived from an EMBL/GenBank/DDBJ whole genome shotgun (WGS) entry which is preliminary data.</text>
</comment>
<organism evidence="1 2">
    <name type="scientific">Enterococcus italicus (strain DSM 15952 / CCUG 50447 / LMG 22039 / TP 1.5)</name>
    <dbReference type="NCBI Taxonomy" id="888064"/>
    <lineage>
        <taxon>Bacteria</taxon>
        <taxon>Bacillati</taxon>
        <taxon>Bacillota</taxon>
        <taxon>Bacilli</taxon>
        <taxon>Lactobacillales</taxon>
        <taxon>Enterococcaceae</taxon>
        <taxon>Enterococcus</taxon>
    </lineage>
</organism>
<dbReference type="PATRIC" id="fig|888064.11.peg.1894"/>
<gene>
    <name evidence="1" type="ORF">HMPREF9088_2047</name>
</gene>
<dbReference type="AlphaFoldDB" id="E6LI57"/>
<name>E6LI57_ENTI1</name>
<reference evidence="1 2" key="1">
    <citation type="submission" date="2010-12" db="EMBL/GenBank/DDBJ databases">
        <authorList>
            <person name="Muzny D."/>
            <person name="Qin X."/>
            <person name="Deng J."/>
            <person name="Jiang H."/>
            <person name="Liu Y."/>
            <person name="Qu J."/>
            <person name="Song X.-Z."/>
            <person name="Zhang L."/>
            <person name="Thornton R."/>
            <person name="Coyle M."/>
            <person name="Francisco L."/>
            <person name="Jackson L."/>
            <person name="Javaid M."/>
            <person name="Korchina V."/>
            <person name="Kovar C."/>
            <person name="Mata R."/>
            <person name="Mathew T."/>
            <person name="Ngo R."/>
            <person name="Nguyen L."/>
            <person name="Nguyen N."/>
            <person name="Okwuonu G."/>
            <person name="Ongeri F."/>
            <person name="Pham C."/>
            <person name="Simmons D."/>
            <person name="Wilczek-Boney K."/>
            <person name="Hale W."/>
            <person name="Jakkamsetti A."/>
            <person name="Pham P."/>
            <person name="Ruth R."/>
            <person name="San Lucas F."/>
            <person name="Warren J."/>
            <person name="Zhang J."/>
            <person name="Zhao Z."/>
            <person name="Zhou C."/>
            <person name="Zhu D."/>
            <person name="Lee S."/>
            <person name="Bess C."/>
            <person name="Blankenburg K."/>
            <person name="Forbes L."/>
            <person name="Fu Q."/>
            <person name="Gubbala S."/>
            <person name="Hirani K."/>
            <person name="Jayaseelan J.C."/>
            <person name="Lara F."/>
            <person name="Munidasa M."/>
            <person name="Palculict T."/>
            <person name="Patil S."/>
            <person name="Pu L.-L."/>
            <person name="Saada N."/>
            <person name="Tang L."/>
            <person name="Weissenberger G."/>
            <person name="Zhu Y."/>
            <person name="Hemphill L."/>
            <person name="Shang Y."/>
            <person name="Youmans B."/>
            <person name="Ayvaz T."/>
            <person name="Ross M."/>
            <person name="Santibanez J."/>
            <person name="Aqrawi P."/>
            <person name="Gross S."/>
            <person name="Joshi V."/>
            <person name="Fowler G."/>
            <person name="Nazareth L."/>
            <person name="Reid J."/>
            <person name="Worley K."/>
            <person name="Petrosino J."/>
            <person name="Highlander S."/>
            <person name="Gibbs R."/>
        </authorList>
    </citation>
    <scope>NUCLEOTIDE SEQUENCE [LARGE SCALE GENOMIC DNA]</scope>
    <source>
        <strain evidence="2">DSM 15952 / CCUG 50447 / LMG 22039 / TP 1.5</strain>
    </source>
</reference>
<dbReference type="EMBL" id="AEPV01000079">
    <property type="protein sequence ID" value="EFU73119.1"/>
    <property type="molecule type" value="Genomic_DNA"/>
</dbReference>
<protein>
    <recommendedName>
        <fullName evidence="3">DUF1643 domain-containing protein</fullName>
    </recommendedName>
</protein>
<dbReference type="OrthoDB" id="1684316at2"/>
<sequence>MINKTMDTAIVEVWSSGTASDKQRYLFKKTWCSDAKNNMVVITIHPGSTDPFVSDLTTLFIEKHVRSLGYSGFLAVNLFSNTGSKRKMINDENKEAIQTVLKDKSITQIVIACGSILMTNKIAYNQCKSLYEGLPAKLKKMTSLLVTDNNEIAHPLNVYSRLRWHFKEVDAFFNETDKI</sequence>